<dbReference type="InterPro" id="IPR052917">
    <property type="entry name" value="Stress-Dev_Protein"/>
</dbReference>
<dbReference type="Proteomes" id="UP000074108">
    <property type="component" value="Unassembled WGS sequence"/>
</dbReference>
<dbReference type="PANTHER" id="PTHR34818:SF1">
    <property type="entry name" value="PROTEIN BLI-3"/>
    <property type="match status" value="1"/>
</dbReference>
<dbReference type="Pfam" id="PF01243">
    <property type="entry name" value="PNPOx_N"/>
    <property type="match status" value="1"/>
</dbReference>
<dbReference type="InterPro" id="IPR011576">
    <property type="entry name" value="Pyridox_Oxase_N"/>
</dbReference>
<reference evidence="2 3" key="1">
    <citation type="journal article" date="2016" name="Front. Microbiol.">
        <title>Microevolution Analysis of Bacillus coahuilensis Unveils Differences in Phosphorus Acquisition Strategies and Their Regulation.</title>
        <authorList>
            <person name="Gomez-Lunar Z."/>
            <person name="Hernandez-Gonzalez I."/>
            <person name="Rodriguez-Torres M.D."/>
            <person name="Souza V."/>
            <person name="Olmedo-Alvarez G."/>
        </authorList>
    </citation>
    <scope>NUCLEOTIDE SEQUENCE [LARGE SCALE GENOMIC DNA]</scope>
    <source>
        <strain evidence="3">p1.1.43</strain>
    </source>
</reference>
<sequence>MTTGLKDKVLAVISDHQIGTLATIRGQKPYSRFMIFYNDDLTLFAASNSQTIKVDDMKQNPHVHILLGYGGDKLHDNYVEMEATASIEESQELKNKFWNESLKRWIPSADDPEYVLLRFTPDSILYYEEAGKEPQELSL</sequence>
<protein>
    <submittedName>
        <fullName evidence="2">General stress protein</fullName>
    </submittedName>
</protein>
<organism evidence="2 3">
    <name type="scientific">Bacillus coahuilensis p1.1.43</name>
    <dbReference type="NCBI Taxonomy" id="1150625"/>
    <lineage>
        <taxon>Bacteria</taxon>
        <taxon>Bacillati</taxon>
        <taxon>Bacillota</taxon>
        <taxon>Bacilli</taxon>
        <taxon>Bacillales</taxon>
        <taxon>Bacillaceae</taxon>
        <taxon>Bacillus</taxon>
    </lineage>
</organism>
<dbReference type="EMBL" id="LDYG01000004">
    <property type="protein sequence ID" value="KUP09029.1"/>
    <property type="molecule type" value="Genomic_DNA"/>
</dbReference>
<dbReference type="SUPFAM" id="SSF50475">
    <property type="entry name" value="FMN-binding split barrel"/>
    <property type="match status" value="1"/>
</dbReference>
<dbReference type="STRING" id="1150625.Q75_01630"/>
<dbReference type="AlphaFoldDB" id="A0A147KC60"/>
<evidence type="ECO:0000313" key="3">
    <source>
        <dbReference type="Proteomes" id="UP000074108"/>
    </source>
</evidence>
<feature type="domain" description="Pyridoxamine 5'-phosphate oxidase N-terminal" evidence="1">
    <location>
        <begin position="5"/>
        <end position="126"/>
    </location>
</feature>
<dbReference type="InterPro" id="IPR012349">
    <property type="entry name" value="Split_barrel_FMN-bd"/>
</dbReference>
<accession>A0A147KC60</accession>
<evidence type="ECO:0000313" key="2">
    <source>
        <dbReference type="EMBL" id="KUP09029.1"/>
    </source>
</evidence>
<dbReference type="OrthoDB" id="5431160at2"/>
<dbReference type="RefSeq" id="WP_010170912.1">
    <property type="nucleotide sequence ID" value="NZ_LDYG01000004.1"/>
</dbReference>
<gene>
    <name evidence="2" type="ORF">Q75_01630</name>
</gene>
<name>A0A147KC60_9BACI</name>
<proteinExistence type="predicted"/>
<dbReference type="PATRIC" id="fig|1150625.3.peg.342"/>
<dbReference type="PANTHER" id="PTHR34818">
    <property type="entry name" value="PROTEIN BLI-3"/>
    <property type="match status" value="1"/>
</dbReference>
<evidence type="ECO:0000259" key="1">
    <source>
        <dbReference type="Pfam" id="PF01243"/>
    </source>
</evidence>
<keyword evidence="3" id="KW-1185">Reference proteome</keyword>
<dbReference type="Gene3D" id="2.30.110.10">
    <property type="entry name" value="Electron Transport, Fmn-binding Protein, Chain A"/>
    <property type="match status" value="1"/>
</dbReference>
<comment type="caution">
    <text evidence="2">The sequence shown here is derived from an EMBL/GenBank/DDBJ whole genome shotgun (WGS) entry which is preliminary data.</text>
</comment>